<organism evidence="1 2">
    <name type="scientific">Williamsoniiplasma somnilux</name>
    <dbReference type="NCBI Taxonomy" id="215578"/>
    <lineage>
        <taxon>Bacteria</taxon>
        <taxon>Bacillati</taxon>
        <taxon>Mycoplasmatota</taxon>
        <taxon>Mollicutes</taxon>
        <taxon>Entomoplasmatales</taxon>
        <taxon>Williamsoniiplasma</taxon>
    </lineage>
</organism>
<dbReference type="AlphaFoldDB" id="A0A2K8NYP4"/>
<dbReference type="EMBL" id="CP024965">
    <property type="protein sequence ID" value="ATZ18945.1"/>
    <property type="molecule type" value="Genomic_DNA"/>
</dbReference>
<accession>A0A2K8NYP4</accession>
<evidence type="ECO:0000313" key="2">
    <source>
        <dbReference type="Proteomes" id="UP000232230"/>
    </source>
</evidence>
<reference evidence="1 2" key="1">
    <citation type="submission" date="2017-11" db="EMBL/GenBank/DDBJ databases">
        <title>Genome sequence of Entomoplasma somnilux PYAN-1 (ATCC 49194).</title>
        <authorList>
            <person name="Lo W.-S."/>
            <person name="Gasparich G.E."/>
            <person name="Kuo C.-H."/>
        </authorList>
    </citation>
    <scope>NUCLEOTIDE SEQUENCE [LARGE SCALE GENOMIC DNA]</scope>
    <source>
        <strain evidence="1 2">PYAN-1</strain>
    </source>
</reference>
<sequence>MNKFPYMSEIKNLLTEEILMIKYSPESKDRAIATTLINLYNSTPDLKAFFEKVKFMYESLKPTFFILSDEDNETILDHMYIVRIYSALAAFYKFYNKYQKLTEETNFTKQINEFGFDAKIDESIKMIIDIYNDKFLSLIDTHAIPLIAKAWVIKLKKLIGLVKQQSHTKNNWVNFVNLLSEHISNFIDEIDDVEFEIEDHEINQTNAFFARLVFFDGFYYNCLLLREKLIENQEQIIGYKYLDNKQLLIEREDRLEYMKTIADSIKN</sequence>
<proteinExistence type="predicted"/>
<name>A0A2K8NYP4_9MOLU</name>
<evidence type="ECO:0000313" key="1">
    <source>
        <dbReference type="EMBL" id="ATZ18945.1"/>
    </source>
</evidence>
<dbReference type="KEGG" id="esx:ESOMN_v1c05630"/>
<gene>
    <name evidence="1" type="ORF">ESOMN_v1c05630</name>
</gene>
<dbReference type="Proteomes" id="UP000232230">
    <property type="component" value="Chromosome"/>
</dbReference>
<protein>
    <submittedName>
        <fullName evidence="1">Uncharacterized protein</fullName>
    </submittedName>
</protein>
<keyword evidence="2" id="KW-1185">Reference proteome</keyword>
<dbReference type="RefSeq" id="WP_024863464.1">
    <property type="nucleotide sequence ID" value="NZ_CP024965.1"/>
</dbReference>